<evidence type="ECO:0000313" key="3">
    <source>
        <dbReference type="EMBL" id="MYV17470.1"/>
    </source>
</evidence>
<feature type="domain" description="Integrase catalytic" evidence="2">
    <location>
        <begin position="280"/>
        <end position="446"/>
    </location>
</feature>
<evidence type="ECO:0000259" key="2">
    <source>
        <dbReference type="PROSITE" id="PS50994"/>
    </source>
</evidence>
<dbReference type="Pfam" id="PF00665">
    <property type="entry name" value="rve"/>
    <property type="match status" value="1"/>
</dbReference>
<dbReference type="InterPro" id="IPR010921">
    <property type="entry name" value="Trp_repressor/repl_initiator"/>
</dbReference>
<dbReference type="OrthoDB" id="9781005at2"/>
<dbReference type="AlphaFoldDB" id="A0A6N9I3D2"/>
<evidence type="ECO:0000313" key="4">
    <source>
        <dbReference type="Proteomes" id="UP000449209"/>
    </source>
</evidence>
<dbReference type="InterPro" id="IPR036397">
    <property type="entry name" value="RNaseH_sf"/>
</dbReference>
<reference evidence="3 4" key="1">
    <citation type="journal article" date="2019" name="Appl. Environ. Microbiol.">
        <title>Genetic determinants of hydroxycinnamic acid metabolism in heterofermentative lactobacilli.</title>
        <authorList>
            <person name="Gaur G."/>
            <person name="Oh J.H."/>
            <person name="Filannino P."/>
            <person name="Gobbetti M."/>
            <person name="van Pijkeren J.P."/>
            <person name="Ganzle M.G."/>
        </authorList>
    </citation>
    <scope>NUCLEOTIDE SEQUENCE [LARGE SCALE GENOMIC DNA]</scope>
    <source>
        <strain evidence="3 4">C5</strain>
    </source>
</reference>
<dbReference type="PANTHER" id="PTHR46889">
    <property type="entry name" value="TRANSPOSASE INSF FOR INSERTION SEQUENCE IS3B-RELATED"/>
    <property type="match status" value="1"/>
</dbReference>
<proteinExistence type="predicted"/>
<dbReference type="GO" id="GO:0043565">
    <property type="term" value="F:sequence-specific DNA binding"/>
    <property type="evidence" value="ECO:0007669"/>
    <property type="project" value="InterPro"/>
</dbReference>
<dbReference type="RefSeq" id="WP_161003855.1">
    <property type="nucleotide sequence ID" value="NZ_WEZQ01000014.1"/>
</dbReference>
<dbReference type="Gene3D" id="3.30.420.10">
    <property type="entry name" value="Ribonuclease H-like superfamily/Ribonuclease H"/>
    <property type="match status" value="1"/>
</dbReference>
<organism evidence="3 4">
    <name type="scientific">Furfurilactobacillus milii</name>
    <dbReference type="NCBI Taxonomy" id="2888272"/>
    <lineage>
        <taxon>Bacteria</taxon>
        <taxon>Bacillati</taxon>
        <taxon>Bacillota</taxon>
        <taxon>Bacilli</taxon>
        <taxon>Lactobacillales</taxon>
        <taxon>Lactobacillaceae</taxon>
        <taxon>Furfurilactobacillus</taxon>
    </lineage>
</organism>
<comment type="function">
    <text evidence="1">Involved in the transposition of the insertion sequence.</text>
</comment>
<dbReference type="SUPFAM" id="SSF48295">
    <property type="entry name" value="TrpR-like"/>
    <property type="match status" value="1"/>
</dbReference>
<dbReference type="Proteomes" id="UP000449209">
    <property type="component" value="Unassembled WGS sequence"/>
</dbReference>
<protein>
    <submittedName>
        <fullName evidence="3">IS3 family transposase</fullName>
    </submittedName>
</protein>
<gene>
    <name evidence="3" type="ORF">GB993_08130</name>
</gene>
<dbReference type="PROSITE" id="PS50994">
    <property type="entry name" value="INTEGRASE"/>
    <property type="match status" value="1"/>
</dbReference>
<dbReference type="NCBIfam" id="NF033516">
    <property type="entry name" value="transpos_IS3"/>
    <property type="match status" value="1"/>
</dbReference>
<dbReference type="InterPro" id="IPR048020">
    <property type="entry name" value="Transpos_IS3"/>
</dbReference>
<dbReference type="InterPro" id="IPR025948">
    <property type="entry name" value="HTH-like_dom"/>
</dbReference>
<sequence length="447" mass="52064">MTKISIDTKITAVEEYLTGTRSKTSVGKKYHIAHMLFRTLVAIYNQHGRQGLLQPPEVTGKFRVALVQWKQQNYASITETCAHFRFASIEAVVRWERLYNLYGTQALMEMRPGVKPHRKGIRSETHQAPRTREFILADTLRRLKKTTSLERASNQELAQVITELRAKYRLVDLIKALPISMSVFQYWQARFRRPDKSADLKRMITTIFNEHHGNYGVPRISVIVRKQCVAQGLPSPNHKRIQRLMRELGLNSSRYRQRTRKYDSSKGPRGKVAKNHLHRRNMTDRLHQKLVADVTELKANNGDKVYLEVIKDLCSKRILTWSISAHPDLKFSLAPLKALMKQLPQTGYQITLHTDQGWQYQHRSWRKLLKQMHLRQSMSRRATCLDNAACETVFDKLKVEIGSLKQYENTLELTEAINTWINYYNQTRIQIKLGGQSPLDFERQLTA</sequence>
<dbReference type="InterPro" id="IPR012337">
    <property type="entry name" value="RNaseH-like_sf"/>
</dbReference>
<dbReference type="SUPFAM" id="SSF53098">
    <property type="entry name" value="Ribonuclease H-like"/>
    <property type="match status" value="1"/>
</dbReference>
<dbReference type="Pfam" id="PF13518">
    <property type="entry name" value="HTH_28"/>
    <property type="match status" value="1"/>
</dbReference>
<name>A0A6N9I3D2_9LACO</name>
<comment type="caution">
    <text evidence="3">The sequence shown here is derived from an EMBL/GenBank/DDBJ whole genome shotgun (WGS) entry which is preliminary data.</text>
</comment>
<dbReference type="PANTHER" id="PTHR46889:SF4">
    <property type="entry name" value="TRANSPOSASE INSO FOR INSERTION SEQUENCE ELEMENT IS911B-RELATED"/>
    <property type="match status" value="1"/>
</dbReference>
<accession>A0A6N9I3D2</accession>
<dbReference type="InterPro" id="IPR050900">
    <property type="entry name" value="Transposase_IS3/IS150/IS904"/>
</dbReference>
<dbReference type="EMBL" id="WEZQ01000014">
    <property type="protein sequence ID" value="MYV17470.1"/>
    <property type="molecule type" value="Genomic_DNA"/>
</dbReference>
<dbReference type="Pfam" id="PF13276">
    <property type="entry name" value="HTH_21"/>
    <property type="match status" value="1"/>
</dbReference>
<dbReference type="Pfam" id="PF13333">
    <property type="entry name" value="rve_2"/>
    <property type="match status" value="1"/>
</dbReference>
<dbReference type="InterPro" id="IPR001584">
    <property type="entry name" value="Integrase_cat-core"/>
</dbReference>
<evidence type="ECO:0000256" key="1">
    <source>
        <dbReference type="ARBA" id="ARBA00002286"/>
    </source>
</evidence>
<dbReference type="InterPro" id="IPR055247">
    <property type="entry name" value="InsJ-like_HTH"/>
</dbReference>
<dbReference type="GO" id="GO:0015074">
    <property type="term" value="P:DNA integration"/>
    <property type="evidence" value="ECO:0007669"/>
    <property type="project" value="InterPro"/>
</dbReference>